<dbReference type="Pfam" id="PF13476">
    <property type="entry name" value="AAA_23"/>
    <property type="match status" value="1"/>
</dbReference>
<dbReference type="AlphaFoldDB" id="A0A9J9LF90"/>
<feature type="coiled-coil region" evidence="1">
    <location>
        <begin position="636"/>
        <end position="696"/>
    </location>
</feature>
<evidence type="ECO:0000259" key="2">
    <source>
        <dbReference type="Pfam" id="PF13476"/>
    </source>
</evidence>
<accession>A0A9J9LF90</accession>
<protein>
    <recommendedName>
        <fullName evidence="2">Rad50/SbcC-type AAA domain-containing protein</fullName>
    </recommendedName>
</protein>
<dbReference type="InterPro" id="IPR038729">
    <property type="entry name" value="Rad50/SbcC_AAA"/>
</dbReference>
<dbReference type="SUPFAM" id="SSF52540">
    <property type="entry name" value="P-loop containing nucleoside triphosphate hydrolases"/>
    <property type="match status" value="1"/>
</dbReference>
<keyword evidence="3" id="KW-0614">Plasmid</keyword>
<evidence type="ECO:0000313" key="3">
    <source>
        <dbReference type="EMBL" id="ABQ71612.1"/>
    </source>
</evidence>
<dbReference type="Proteomes" id="UP000001989">
    <property type="component" value="Plasmid pSWIT02"/>
</dbReference>
<keyword evidence="1" id="KW-0175">Coiled coil</keyword>
<dbReference type="Gene3D" id="3.40.50.300">
    <property type="entry name" value="P-loop containing nucleotide triphosphate hydrolases"/>
    <property type="match status" value="2"/>
</dbReference>
<geneLocation type="plasmid" evidence="3 4">
    <name>pSWIT02</name>
</geneLocation>
<dbReference type="GO" id="GO:0016887">
    <property type="term" value="F:ATP hydrolysis activity"/>
    <property type="evidence" value="ECO:0007669"/>
    <property type="project" value="InterPro"/>
</dbReference>
<dbReference type="PANTHER" id="PTHR41259">
    <property type="entry name" value="DOUBLE-STRAND BREAK REPAIR RAD50 ATPASE, PUTATIVE-RELATED"/>
    <property type="match status" value="1"/>
</dbReference>
<reference evidence="3 4" key="1">
    <citation type="journal article" date="2010" name="J. Bacteriol.">
        <title>Genome sequence of the dioxin-mineralizing bacterium Sphingomonas wittichii RW1.</title>
        <authorList>
            <person name="Miller T.R."/>
            <person name="Delcher A.L."/>
            <person name="Salzberg S.L."/>
            <person name="Saunders E."/>
            <person name="Detter J.C."/>
            <person name="Halden R.U."/>
        </authorList>
    </citation>
    <scope>NUCLEOTIDE SEQUENCE [LARGE SCALE GENOMIC DNA]</scope>
    <source>
        <strain evidence="4">DSM 6014 / CCUG 31198 / JCM 15750 / NBRC 105917 / EY 4224 / RW1</strain>
    </source>
</reference>
<feature type="domain" description="Rad50/SbcC-type AAA" evidence="2">
    <location>
        <begin position="7"/>
        <end position="91"/>
    </location>
</feature>
<sequence length="881" mass="94684">MSLRIRRLAISNFRKFRDPFAIEGLSDGLNIIIEPNETGKSTVLEALRAAFFVRHSTKNQLASSYAPYGENVAPEIEVGFDIAGEQWSVAKKLLKSPSIEVRGPTGRDQGEAAEERLQQLLGFERDSSRSRDLNTYGALGLLWVGQAEALEVSAPGRMVRDSVHATLEAEVGAIMGGGSYDRVRARVDQQYAELWTATGRPTGKQLVAKERLEAAEAASNIASERLAALEASFSELESDRSRLRVLEKELADDTDTQTRKNLVASTETAKSAAQLLHTRRAEYQAVAGKARGLEELLQRHDAAKAALTITSQKVEKSRIARSEIATEMALARDRADAAKAAHAEARTNYNAARILLTGGEKQVEAARIAAASEAARQRHRKLLGLEEELASAKALKDAGISVADLAKLDELERAILKSRIELEAGATRIELVGSTEGITIQGKPIGVGEQVLDGETRIELEGGAALIIRPPAASASASARLAKSQATLADMLTKLGHTDVSVARNAHEASRQADGEIKTLLTQIDALTQPDTLLDLRAGPEALKLLVAAMIDVPDSGTIEPPDIATLKLAVEEMEITSARAEGAHDAAIEALRKLEEQDRPLAAAEVEAASDQRNATALVADIEAHVEFATLPDALADARGSAAEHAVKLAEAEQNASAHDIAAIERKIAVIDARAAAANGTKRKLETDIARLEGTIESEGGKGLAERAAAALEGAEAASLAYGRIREEAETIKLLRDTLELARLETSRTYVGPVAKRAKRHVERLLPGCELSYSEDLGLQSIIRGNIDEGCGNLSRGTQEQLGILTRLAVADMLLEQGRPVSLILDDPLVYSDDARLDLMTEILLDASKRMQVILLTCRDRAFRHVEGTRLSLSPTSKST</sequence>
<proteinExistence type="predicted"/>
<evidence type="ECO:0000313" key="4">
    <source>
        <dbReference type="Proteomes" id="UP000001989"/>
    </source>
</evidence>
<dbReference type="OrthoDB" id="7069379at2"/>
<gene>
    <name evidence="3" type="ordered locus">Swit_4996</name>
</gene>
<dbReference type="GO" id="GO:0006302">
    <property type="term" value="P:double-strand break repair"/>
    <property type="evidence" value="ECO:0007669"/>
    <property type="project" value="InterPro"/>
</dbReference>
<keyword evidence="4" id="KW-1185">Reference proteome</keyword>
<name>A0A9J9LF90_RHIWR</name>
<dbReference type="InterPro" id="IPR027417">
    <property type="entry name" value="P-loop_NTPase"/>
</dbReference>
<evidence type="ECO:0000256" key="1">
    <source>
        <dbReference type="SAM" id="Coils"/>
    </source>
</evidence>
<dbReference type="PANTHER" id="PTHR41259:SF1">
    <property type="entry name" value="DOUBLE-STRAND BREAK REPAIR RAD50 ATPASE, PUTATIVE-RELATED"/>
    <property type="match status" value="1"/>
</dbReference>
<organism evidence="3 4">
    <name type="scientific">Rhizorhabdus wittichii (strain DSM 6014 / CCUG 31198 / JCM 15750 / NBRC 105917 / EY 4224 / RW1)</name>
    <name type="common">Sphingomonas wittichii</name>
    <dbReference type="NCBI Taxonomy" id="392499"/>
    <lineage>
        <taxon>Bacteria</taxon>
        <taxon>Pseudomonadati</taxon>
        <taxon>Pseudomonadota</taxon>
        <taxon>Alphaproteobacteria</taxon>
        <taxon>Sphingomonadales</taxon>
        <taxon>Sphingomonadaceae</taxon>
        <taxon>Rhizorhabdus</taxon>
    </lineage>
</organism>
<dbReference type="KEGG" id="swi:Swit_4996"/>
<dbReference type="EMBL" id="CP000701">
    <property type="protein sequence ID" value="ABQ71612.1"/>
    <property type="molecule type" value="Genomic_DNA"/>
</dbReference>